<reference evidence="3" key="1">
    <citation type="submission" date="2020-07" db="EMBL/GenBank/DDBJ databases">
        <title>Genome sequence and genetic diversity analysis of an under-domesticated orphan crop, white fonio (Digitaria exilis).</title>
        <authorList>
            <person name="Bennetzen J.L."/>
            <person name="Chen S."/>
            <person name="Ma X."/>
            <person name="Wang X."/>
            <person name="Yssel A.E.J."/>
            <person name="Chaluvadi S.R."/>
            <person name="Johnson M."/>
            <person name="Gangashetty P."/>
            <person name="Hamidou F."/>
            <person name="Sanogo M.D."/>
            <person name="Zwaenepoel A."/>
            <person name="Wallace J."/>
            <person name="Van De Peer Y."/>
            <person name="Van Deynze A."/>
        </authorList>
    </citation>
    <scope>NUCLEOTIDE SEQUENCE</scope>
    <source>
        <tissue evidence="3">Leaves</tissue>
    </source>
</reference>
<dbReference type="EMBL" id="JACEFO010001770">
    <property type="protein sequence ID" value="KAF8704923.1"/>
    <property type="molecule type" value="Genomic_DNA"/>
</dbReference>
<proteinExistence type="predicted"/>
<evidence type="ECO:0000313" key="3">
    <source>
        <dbReference type="EMBL" id="KAF8704923.1"/>
    </source>
</evidence>
<protein>
    <recommendedName>
        <fullName evidence="2">KIB1-4 beta-propeller domain-containing protein</fullName>
    </recommendedName>
</protein>
<evidence type="ECO:0000313" key="4">
    <source>
        <dbReference type="Proteomes" id="UP000636709"/>
    </source>
</evidence>
<dbReference type="InterPro" id="IPR005174">
    <property type="entry name" value="KIB1-4_b-propeller"/>
</dbReference>
<feature type="region of interest" description="Disordered" evidence="1">
    <location>
        <begin position="1"/>
        <end position="26"/>
    </location>
</feature>
<evidence type="ECO:0000256" key="1">
    <source>
        <dbReference type="SAM" id="MobiDB-lite"/>
    </source>
</evidence>
<accession>A0A835BQ45</accession>
<feature type="compositionally biased region" description="Basic residues" evidence="1">
    <location>
        <begin position="1"/>
        <end position="10"/>
    </location>
</feature>
<name>A0A835BQ45_9POAL</name>
<dbReference type="Pfam" id="PF03478">
    <property type="entry name" value="Beta-prop_KIB1-4"/>
    <property type="match status" value="1"/>
</dbReference>
<sequence length="358" mass="40087">MAMASRRRGRSPPPAPSVRDLVAATPSPPNFPPDLLREIASRVTSLEEFFALRAVCRAALPLASPNLASQAPLLLVPDAAAASHALLHIIRGGFHRFRLTRTHLTGEAADIHSLGCRVAVDLRGRCQLRIVHVLTAERTRLPSPPSPFSGLLLSGDLVVAWYWNRPSLQYCRLGNPKWRVASTIDPFRFHDLIFVDGTLYALVTPGYRLAVVRLPSDNNNSEALELRFLGDELDAETFDQYSMFCLAECRGEVLLVTRPKRHYQGRFHVFRWQSGEQEWDRIASLGGCTLFLANYRFAGCLGPHHRGVRGDCIYYTIPGLLRVHSLVDESVTEQIINYPIGKVPMEFCQSVWVFPSMC</sequence>
<dbReference type="PANTHER" id="PTHR33165:SF52">
    <property type="entry name" value="F-BOX DOMAIN-CONTAINING PROTEIN"/>
    <property type="match status" value="1"/>
</dbReference>
<dbReference type="PANTHER" id="PTHR33165">
    <property type="entry name" value="F-BOX DOMAIN CONTAINING PROTEIN-LIKE-RELATED"/>
    <property type="match status" value="1"/>
</dbReference>
<feature type="domain" description="KIB1-4 beta-propeller" evidence="2">
    <location>
        <begin position="119"/>
        <end position="316"/>
    </location>
</feature>
<dbReference type="Proteomes" id="UP000636709">
    <property type="component" value="Unassembled WGS sequence"/>
</dbReference>
<gene>
    <name evidence="3" type="ORF">HU200_031167</name>
</gene>
<organism evidence="3 4">
    <name type="scientific">Digitaria exilis</name>
    <dbReference type="NCBI Taxonomy" id="1010633"/>
    <lineage>
        <taxon>Eukaryota</taxon>
        <taxon>Viridiplantae</taxon>
        <taxon>Streptophyta</taxon>
        <taxon>Embryophyta</taxon>
        <taxon>Tracheophyta</taxon>
        <taxon>Spermatophyta</taxon>
        <taxon>Magnoliopsida</taxon>
        <taxon>Liliopsida</taxon>
        <taxon>Poales</taxon>
        <taxon>Poaceae</taxon>
        <taxon>PACMAD clade</taxon>
        <taxon>Panicoideae</taxon>
        <taxon>Panicodae</taxon>
        <taxon>Paniceae</taxon>
        <taxon>Anthephorinae</taxon>
        <taxon>Digitaria</taxon>
    </lineage>
</organism>
<comment type="caution">
    <text evidence="3">The sequence shown here is derived from an EMBL/GenBank/DDBJ whole genome shotgun (WGS) entry which is preliminary data.</text>
</comment>
<dbReference type="AlphaFoldDB" id="A0A835BQ45"/>
<evidence type="ECO:0000259" key="2">
    <source>
        <dbReference type="Pfam" id="PF03478"/>
    </source>
</evidence>
<keyword evidence="4" id="KW-1185">Reference proteome</keyword>
<dbReference type="OrthoDB" id="666116at2759"/>